<gene>
    <name evidence="1" type="ORF">QPK29_020425</name>
</gene>
<name>A0ACC7MJS9_9BURK</name>
<keyword evidence="2" id="KW-1185">Reference proteome</keyword>
<reference evidence="1" key="1">
    <citation type="submission" date="2024-11" db="EMBL/GenBank/DDBJ databases">
        <title>Description of Massilia orientalis sp. nov., isolated from rhizosphere soil of Ageratina adenophora.</title>
        <authorList>
            <person name="Wang Y."/>
        </authorList>
    </citation>
    <scope>NUCLEOTIDE SEQUENCE</scope>
    <source>
        <strain evidence="1">YIM B02787</strain>
    </source>
</reference>
<organism evidence="1 2">
    <name type="scientific">Massilia orientalis</name>
    <dbReference type="NCBI Taxonomy" id="3050128"/>
    <lineage>
        <taxon>Bacteria</taxon>
        <taxon>Pseudomonadati</taxon>
        <taxon>Pseudomonadota</taxon>
        <taxon>Betaproteobacteria</taxon>
        <taxon>Burkholderiales</taxon>
        <taxon>Oxalobacteraceae</taxon>
        <taxon>Telluria group</taxon>
        <taxon>Massilia</taxon>
    </lineage>
</organism>
<sequence length="89" mass="10210">MADEAKYPSLYERVHLAKLMEGRVDCAVSGRWLQFPATAQEVEMGGCTQELMFVSVMTTNEDHKDRKLCELVLAREDLLHILNRMPVSR</sequence>
<evidence type="ECO:0000313" key="1">
    <source>
        <dbReference type="EMBL" id="MFJ1470086.1"/>
    </source>
</evidence>
<proteinExistence type="predicted"/>
<dbReference type="Proteomes" id="UP001168096">
    <property type="component" value="Unassembled WGS sequence"/>
</dbReference>
<dbReference type="EMBL" id="JASNRB020000013">
    <property type="protein sequence ID" value="MFJ1470086.1"/>
    <property type="molecule type" value="Genomic_DNA"/>
</dbReference>
<accession>A0ACC7MJS9</accession>
<protein>
    <submittedName>
        <fullName evidence="1">Uncharacterized protein</fullName>
    </submittedName>
</protein>
<comment type="caution">
    <text evidence="1">The sequence shown here is derived from an EMBL/GenBank/DDBJ whole genome shotgun (WGS) entry which is preliminary data.</text>
</comment>
<evidence type="ECO:0000313" key="2">
    <source>
        <dbReference type="Proteomes" id="UP001168096"/>
    </source>
</evidence>